<keyword evidence="7" id="KW-1185">Reference proteome</keyword>
<comment type="pathway">
    <text evidence="1 4">Purine metabolism; IMP biosynthesis via de novo pathway; N(2)-formyl-N(1)-(5-phospho-D-ribosyl)glycinamide from N(1)-(5-phospho-D-ribosyl)glycinamide (10-formyl THF route): step 1/1.</text>
</comment>
<feature type="binding site" evidence="4">
    <location>
        <begin position="17"/>
        <end position="19"/>
    </location>
    <ligand>
        <name>N(1)-(5-phospho-beta-D-ribosyl)glycinamide</name>
        <dbReference type="ChEBI" id="CHEBI:143788"/>
    </ligand>
</feature>
<dbReference type="Gene3D" id="3.40.50.170">
    <property type="entry name" value="Formyl transferase, N-terminal domain"/>
    <property type="match status" value="1"/>
</dbReference>
<dbReference type="GO" id="GO:0004644">
    <property type="term" value="F:phosphoribosylglycinamide formyltransferase activity"/>
    <property type="evidence" value="ECO:0007669"/>
    <property type="project" value="UniProtKB-EC"/>
</dbReference>
<evidence type="ECO:0000256" key="3">
    <source>
        <dbReference type="ARBA" id="ARBA00022755"/>
    </source>
</evidence>
<evidence type="ECO:0000259" key="5">
    <source>
        <dbReference type="Pfam" id="PF00551"/>
    </source>
</evidence>
<reference evidence="6 7" key="1">
    <citation type="submission" date="2021-05" db="EMBL/GenBank/DDBJ databases">
        <title>The draft genome of Geobacter chapellei DSM 13688.</title>
        <authorList>
            <person name="Xu Z."/>
            <person name="Masuda Y."/>
            <person name="Itoh H."/>
            <person name="Senoo K."/>
        </authorList>
    </citation>
    <scope>NUCLEOTIDE SEQUENCE [LARGE SCALE GENOMIC DNA]</scope>
    <source>
        <strain evidence="6 7">DSM 13688</strain>
    </source>
</reference>
<evidence type="ECO:0000256" key="2">
    <source>
        <dbReference type="ARBA" id="ARBA00022679"/>
    </source>
</evidence>
<feature type="active site" description="Proton donor" evidence="4">
    <location>
        <position position="114"/>
    </location>
</feature>
<comment type="function">
    <text evidence="4">Catalyzes the transfer of a formyl group from 10-formyltetrahydrofolate to 5-phospho-ribosyl-glycinamide (GAR), producing 5-phospho-ribosyl-N-formylglycinamide (FGAR) and tetrahydrofolate.</text>
</comment>
<dbReference type="InterPro" id="IPR036477">
    <property type="entry name" value="Formyl_transf_N_sf"/>
</dbReference>
<dbReference type="InterPro" id="IPR004607">
    <property type="entry name" value="GART"/>
</dbReference>
<dbReference type="SUPFAM" id="SSF53328">
    <property type="entry name" value="Formyltransferase"/>
    <property type="match status" value="1"/>
</dbReference>
<protein>
    <recommendedName>
        <fullName evidence="4">Phosphoribosylglycinamide formyltransferase</fullName>
        <ecNumber evidence="4">2.1.2.2</ecNumber>
    </recommendedName>
    <alternativeName>
        <fullName evidence="4">5'-phosphoribosylglycinamide transformylase</fullName>
    </alternativeName>
    <alternativeName>
        <fullName evidence="4">GAR transformylase</fullName>
        <shortName evidence="4">GART</shortName>
    </alternativeName>
</protein>
<feature type="binding site" evidence="4">
    <location>
        <position position="70"/>
    </location>
    <ligand>
        <name>(6R)-10-formyltetrahydrofolate</name>
        <dbReference type="ChEBI" id="CHEBI:195366"/>
    </ligand>
</feature>
<dbReference type="HAMAP" id="MF_01930">
    <property type="entry name" value="PurN"/>
    <property type="match status" value="1"/>
</dbReference>
<evidence type="ECO:0000256" key="4">
    <source>
        <dbReference type="HAMAP-Rule" id="MF_01930"/>
    </source>
</evidence>
<feature type="domain" description="Formyl transferase N-terminal" evidence="5">
    <location>
        <begin position="8"/>
        <end position="187"/>
    </location>
</feature>
<evidence type="ECO:0000313" key="7">
    <source>
        <dbReference type="Proteomes" id="UP000784128"/>
    </source>
</evidence>
<dbReference type="EC" id="2.1.2.2" evidence="4"/>
<comment type="similarity">
    <text evidence="4">Belongs to the GART family.</text>
</comment>
<keyword evidence="2 4" id="KW-0808">Transferase</keyword>
<dbReference type="CDD" id="cd08645">
    <property type="entry name" value="FMT_core_GART"/>
    <property type="match status" value="1"/>
</dbReference>
<comment type="caution">
    <text evidence="6">The sequence shown here is derived from an EMBL/GenBank/DDBJ whole genome shotgun (WGS) entry which is preliminary data.</text>
</comment>
<name>A0ABS5U7K6_9BACT</name>
<dbReference type="InterPro" id="IPR002376">
    <property type="entry name" value="Formyl_transf_N"/>
</dbReference>
<keyword evidence="3 4" id="KW-0658">Purine biosynthesis</keyword>
<dbReference type="EMBL" id="JAHDYS010000006">
    <property type="protein sequence ID" value="MBT1071638.1"/>
    <property type="molecule type" value="Genomic_DNA"/>
</dbReference>
<feature type="binding site" evidence="4">
    <location>
        <begin position="95"/>
        <end position="98"/>
    </location>
    <ligand>
        <name>(6R)-10-formyltetrahydrofolate</name>
        <dbReference type="ChEBI" id="CHEBI:195366"/>
    </ligand>
</feature>
<dbReference type="PANTHER" id="PTHR43369">
    <property type="entry name" value="PHOSPHORIBOSYLGLYCINAMIDE FORMYLTRANSFERASE"/>
    <property type="match status" value="1"/>
</dbReference>
<gene>
    <name evidence="4" type="primary">purN</name>
    <name evidence="6" type="ORF">KJB30_07575</name>
</gene>
<dbReference type="NCBIfam" id="TIGR00639">
    <property type="entry name" value="PurN"/>
    <property type="match status" value="1"/>
</dbReference>
<comment type="catalytic activity">
    <reaction evidence="4">
        <text>N(1)-(5-phospho-beta-D-ribosyl)glycinamide + (6R)-10-formyltetrahydrofolate = N(2)-formyl-N(1)-(5-phospho-beta-D-ribosyl)glycinamide + (6S)-5,6,7,8-tetrahydrofolate + H(+)</text>
        <dbReference type="Rhea" id="RHEA:15053"/>
        <dbReference type="ChEBI" id="CHEBI:15378"/>
        <dbReference type="ChEBI" id="CHEBI:57453"/>
        <dbReference type="ChEBI" id="CHEBI:143788"/>
        <dbReference type="ChEBI" id="CHEBI:147286"/>
        <dbReference type="ChEBI" id="CHEBI:195366"/>
        <dbReference type="EC" id="2.1.2.2"/>
    </reaction>
</comment>
<evidence type="ECO:0000256" key="1">
    <source>
        <dbReference type="ARBA" id="ARBA00005054"/>
    </source>
</evidence>
<proteinExistence type="inferred from homology"/>
<organism evidence="6 7">
    <name type="scientific">Pelotalea chapellei</name>
    <dbReference type="NCBI Taxonomy" id="44671"/>
    <lineage>
        <taxon>Bacteria</taxon>
        <taxon>Pseudomonadati</taxon>
        <taxon>Thermodesulfobacteriota</taxon>
        <taxon>Desulfuromonadia</taxon>
        <taxon>Geobacterales</taxon>
        <taxon>Geobacteraceae</taxon>
        <taxon>Pelotalea</taxon>
    </lineage>
</organism>
<evidence type="ECO:0000313" key="6">
    <source>
        <dbReference type="EMBL" id="MBT1071638.1"/>
    </source>
</evidence>
<feature type="site" description="Raises pKa of active site His" evidence="4">
    <location>
        <position position="150"/>
    </location>
</feature>
<dbReference type="Proteomes" id="UP000784128">
    <property type="component" value="Unassembled WGS sequence"/>
</dbReference>
<accession>A0ABS5U7K6</accession>
<dbReference type="Pfam" id="PF00551">
    <property type="entry name" value="Formyl_trans_N"/>
    <property type="match status" value="1"/>
</dbReference>
<dbReference type="PANTHER" id="PTHR43369:SF2">
    <property type="entry name" value="PHOSPHORIBOSYLGLYCINAMIDE FORMYLTRANSFERASE"/>
    <property type="match status" value="1"/>
</dbReference>
<feature type="binding site" evidence="4">
    <location>
        <position position="112"/>
    </location>
    <ligand>
        <name>(6R)-10-formyltetrahydrofolate</name>
        <dbReference type="ChEBI" id="CHEBI:195366"/>
    </ligand>
</feature>
<dbReference type="RefSeq" id="WP_214297616.1">
    <property type="nucleotide sequence ID" value="NZ_JAHDYS010000006.1"/>
</dbReference>
<sequence>MITQSPLKLAVLVSGNGSNLQAIIDAIEAGSINARITCVVSNNPDAFALKRAIKHGVTTVIHQNQNFSNRREYDSALVQILKDHEVELVILAGFMRLLSEIMVNAFPHAIVNIHPALLPAFPGLHAQKQALDYGVRYSGCTVHLVDCGTDTGPIILQAVVPIEHNDTEETLSARIQREEHRCFPEAIRLFADGKIQVNGRHVHISP</sequence>